<dbReference type="PROSITE" id="PS51151">
    <property type="entry name" value="NAC_AB"/>
    <property type="match status" value="1"/>
</dbReference>
<protein>
    <recommendedName>
        <fullName evidence="2">Nascent polypeptide-associated complex subunit beta</fullName>
    </recommendedName>
</protein>
<evidence type="ECO:0000259" key="4">
    <source>
        <dbReference type="PROSITE" id="PS51151"/>
    </source>
</evidence>
<dbReference type="AlphaFoldDB" id="A0A7N2KXS0"/>
<dbReference type="FunFam" id="2.20.70.30:FF:000001">
    <property type="entry name" value="Transcription factor BTF3 homolog"/>
    <property type="match status" value="1"/>
</dbReference>
<dbReference type="Gramene" id="QL02p054750:mrna">
    <property type="protein sequence ID" value="QL02p054750:mrna"/>
    <property type="gene ID" value="QL02p054750"/>
</dbReference>
<dbReference type="Gene3D" id="2.20.70.30">
    <property type="entry name" value="Nascent polypeptide-associated complex domain"/>
    <property type="match status" value="1"/>
</dbReference>
<dbReference type="Proteomes" id="UP000594261">
    <property type="component" value="Chromosome 2"/>
</dbReference>
<evidence type="ECO:0000313" key="6">
    <source>
        <dbReference type="Proteomes" id="UP000594261"/>
    </source>
</evidence>
<dbReference type="InterPro" id="IPR038187">
    <property type="entry name" value="NAC_A/B_dom_sf"/>
</dbReference>
<reference evidence="6" key="1">
    <citation type="journal article" date="2016" name="G3 (Bethesda)">
        <title>First Draft Assembly and Annotation of the Genome of a California Endemic Oak Quercus lobata Nee (Fagaceae).</title>
        <authorList>
            <person name="Sork V.L."/>
            <person name="Fitz-Gibbon S.T."/>
            <person name="Puiu D."/>
            <person name="Crepeau M."/>
            <person name="Gugger P.F."/>
            <person name="Sherman R."/>
            <person name="Stevens K."/>
            <person name="Langley C.H."/>
            <person name="Pellegrini M."/>
            <person name="Salzberg S.L."/>
        </authorList>
    </citation>
    <scope>NUCLEOTIDE SEQUENCE [LARGE SCALE GENOMIC DNA]</scope>
    <source>
        <strain evidence="6">cv. SW786</strain>
    </source>
</reference>
<keyword evidence="2" id="KW-0805">Transcription regulation</keyword>
<reference evidence="5" key="2">
    <citation type="submission" date="2021-01" db="UniProtKB">
        <authorList>
            <consortium name="EnsemblPlants"/>
        </authorList>
    </citation>
    <scope>IDENTIFICATION</scope>
</reference>
<dbReference type="CDD" id="cd22055">
    <property type="entry name" value="NAC_BTF3"/>
    <property type="match status" value="1"/>
</dbReference>
<name>A0A7N2KXS0_QUELO</name>
<dbReference type="PANTHER" id="PTHR10351">
    <property type="entry name" value="TRANSCRIPTION FACTOR BTF3 FAMILY MEMBER"/>
    <property type="match status" value="1"/>
</dbReference>
<feature type="domain" description="NAC-A/B" evidence="4">
    <location>
        <begin position="33"/>
        <end position="97"/>
    </location>
</feature>
<sequence length="409" mass="45982">MDRERLMKMAGAVRTGGKGSMRRKKKAIHRATTTDDKRLQSTLKRIGVNTIPAIEEVNIFKDDAVIQFLNPKVQASIAANTWVVSGSPQTKKLQDILPGIINQLDEFERLSLGGVFEKEEILEALREAEGDKILNSVLIANECLDSRVRSGTPGVIVMLDIEKAYDHVNWNALFYLMERMGFGERWGRWMSACITTVRFFVLINGSPEGLQAGGNWWFGDPEDWVGLTKPCLEIGYGVLGKRVTSCGDRELLWTVGYDAGEGQCIQFWHDPCYGHTPLKELFPNMFACSLSKEEWISNLVISASEGERSWNLQFRQAFHDWELEGLCSLFEILYSNMLRGEGDDNLTWKLTPSGPDNLDNLRKLAEQFQKQQPPAGAQATQEEDDDEVPELVAGETFETAAEDSHTHTS</sequence>
<dbReference type="EnsemblPlants" id="QL02p054750:mrna">
    <property type="protein sequence ID" value="QL02p054750:mrna"/>
    <property type="gene ID" value="QL02p054750"/>
</dbReference>
<dbReference type="InterPro" id="IPR002715">
    <property type="entry name" value="Nas_poly-pep-assoc_cplx_dom"/>
</dbReference>
<dbReference type="InParanoid" id="A0A7N2KXS0"/>
<keyword evidence="6" id="KW-1185">Reference proteome</keyword>
<evidence type="ECO:0000256" key="2">
    <source>
        <dbReference type="RuleBase" id="RU361272"/>
    </source>
</evidence>
<organism evidence="5 6">
    <name type="scientific">Quercus lobata</name>
    <name type="common">Valley oak</name>
    <dbReference type="NCBI Taxonomy" id="97700"/>
    <lineage>
        <taxon>Eukaryota</taxon>
        <taxon>Viridiplantae</taxon>
        <taxon>Streptophyta</taxon>
        <taxon>Embryophyta</taxon>
        <taxon>Tracheophyta</taxon>
        <taxon>Spermatophyta</taxon>
        <taxon>Magnoliopsida</taxon>
        <taxon>eudicotyledons</taxon>
        <taxon>Gunneridae</taxon>
        <taxon>Pentapetalae</taxon>
        <taxon>rosids</taxon>
        <taxon>fabids</taxon>
        <taxon>Fagales</taxon>
        <taxon>Fagaceae</taxon>
        <taxon>Quercus</taxon>
    </lineage>
</organism>
<dbReference type="Pfam" id="PF01849">
    <property type="entry name" value="NAC"/>
    <property type="match status" value="1"/>
</dbReference>
<dbReference type="SMART" id="SM01407">
    <property type="entry name" value="NAC"/>
    <property type="match status" value="1"/>
</dbReference>
<comment type="subunit">
    <text evidence="2">Part of the nascent polypeptide-associated complex (NAC).</text>
</comment>
<comment type="similarity">
    <text evidence="1 2">Belongs to the NAC-beta family.</text>
</comment>
<feature type="region of interest" description="Disordered" evidence="3">
    <location>
        <begin position="367"/>
        <end position="409"/>
    </location>
</feature>
<dbReference type="InterPro" id="IPR039370">
    <property type="entry name" value="BTF3"/>
</dbReference>
<evidence type="ECO:0000256" key="3">
    <source>
        <dbReference type="SAM" id="MobiDB-lite"/>
    </source>
</evidence>
<evidence type="ECO:0000313" key="5">
    <source>
        <dbReference type="EnsemblPlants" id="QL02p054750:mrna"/>
    </source>
</evidence>
<proteinExistence type="inferred from homology"/>
<evidence type="ECO:0000256" key="1">
    <source>
        <dbReference type="ARBA" id="ARBA00005296"/>
    </source>
</evidence>
<keyword evidence="2" id="KW-0804">Transcription</keyword>
<accession>A0A7N2KXS0</accession>